<gene>
    <name evidence="1" type="ORF">dnl_55000</name>
</gene>
<dbReference type="Proteomes" id="UP000663720">
    <property type="component" value="Chromosome"/>
</dbReference>
<name>A0A975BD01_9BACT</name>
<keyword evidence="2" id="KW-1185">Reference proteome</keyword>
<evidence type="ECO:0000313" key="1">
    <source>
        <dbReference type="EMBL" id="QTA83106.1"/>
    </source>
</evidence>
<dbReference type="Gene3D" id="3.10.450.530">
    <property type="entry name" value="Ribonuclease toxin, BrnT, of type II toxin-antitoxin system"/>
    <property type="match status" value="1"/>
</dbReference>
<protein>
    <submittedName>
        <fullName evidence="1">Toxin-antitoxin system, toxin component, type II BrnT</fullName>
    </submittedName>
</protein>
<reference evidence="1" key="1">
    <citation type="journal article" date="2021" name="Microb. Physiol.">
        <title>Proteogenomic Insights into the Physiology of Marine, Sulfate-Reducing, Filamentous Desulfonema limicola and Desulfonema magnum.</title>
        <authorList>
            <person name="Schnaars V."/>
            <person name="Wohlbrand L."/>
            <person name="Scheve S."/>
            <person name="Hinrichs C."/>
            <person name="Reinhardt R."/>
            <person name="Rabus R."/>
        </authorList>
    </citation>
    <scope>NUCLEOTIDE SEQUENCE</scope>
    <source>
        <strain evidence="1">5ac10</strain>
    </source>
</reference>
<proteinExistence type="predicted"/>
<organism evidence="1 2">
    <name type="scientific">Desulfonema limicola</name>
    <dbReference type="NCBI Taxonomy" id="45656"/>
    <lineage>
        <taxon>Bacteria</taxon>
        <taxon>Pseudomonadati</taxon>
        <taxon>Thermodesulfobacteriota</taxon>
        <taxon>Desulfobacteria</taxon>
        <taxon>Desulfobacterales</taxon>
        <taxon>Desulfococcaceae</taxon>
        <taxon>Desulfonema</taxon>
    </lineage>
</organism>
<sequence length="94" mass="11057">MNLTFEWDKDKSLKNFKKHKISFEEGKTIFNDPFLLTFPDINHSSDEMRYVNIGQSASGKTLIVIHTERQETIRIISCRKAVSNERKAYEKQSF</sequence>
<dbReference type="InterPro" id="IPR038573">
    <property type="entry name" value="BrnT_sf"/>
</dbReference>
<dbReference type="EMBL" id="CP061799">
    <property type="protein sequence ID" value="QTA83106.1"/>
    <property type="molecule type" value="Genomic_DNA"/>
</dbReference>
<dbReference type="AlphaFoldDB" id="A0A975BD01"/>
<dbReference type="InterPro" id="IPR007460">
    <property type="entry name" value="BrnT_toxin"/>
</dbReference>
<dbReference type="Pfam" id="PF04365">
    <property type="entry name" value="BrnT_toxin"/>
    <property type="match status" value="1"/>
</dbReference>
<evidence type="ECO:0000313" key="2">
    <source>
        <dbReference type="Proteomes" id="UP000663720"/>
    </source>
</evidence>
<dbReference type="RefSeq" id="WP_207688942.1">
    <property type="nucleotide sequence ID" value="NZ_CP061799.1"/>
</dbReference>
<accession>A0A975BD01</accession>
<dbReference type="KEGG" id="dli:dnl_55000"/>